<protein>
    <submittedName>
        <fullName evidence="1">Uncharacterized protein</fullName>
    </submittedName>
</protein>
<organism evidence="1 2">
    <name type="scientific">Colletotrichum asianum</name>
    <dbReference type="NCBI Taxonomy" id="702518"/>
    <lineage>
        <taxon>Eukaryota</taxon>
        <taxon>Fungi</taxon>
        <taxon>Dikarya</taxon>
        <taxon>Ascomycota</taxon>
        <taxon>Pezizomycotina</taxon>
        <taxon>Sordariomycetes</taxon>
        <taxon>Hypocreomycetidae</taxon>
        <taxon>Glomerellales</taxon>
        <taxon>Glomerellaceae</taxon>
        <taxon>Colletotrichum</taxon>
        <taxon>Colletotrichum gloeosporioides species complex</taxon>
    </lineage>
</organism>
<keyword evidence="2" id="KW-1185">Reference proteome</keyword>
<accession>A0A8H3ZSP5</accession>
<gene>
    <name evidence="1" type="ORF">GQ607_001929</name>
</gene>
<sequence length="120" mass="13342">HLHFHQASLVQSEYIFTPAPGSIWKSHCSPSLESGHFPHQSRCPRLLCRRLADSPLNAGLKSRCRTEPLQASKRPCLQPNKSVLCTAIFTLRQVTSRLHRKGLDGIMTKSLGPLPPKHGS</sequence>
<reference evidence="1 2" key="1">
    <citation type="submission" date="2019-12" db="EMBL/GenBank/DDBJ databases">
        <title>A genome sequence resource for the geographically widespread anthracnose pathogen Colletotrichum asianum.</title>
        <authorList>
            <person name="Meng Y."/>
        </authorList>
    </citation>
    <scope>NUCLEOTIDE SEQUENCE [LARGE SCALE GENOMIC DNA]</scope>
    <source>
        <strain evidence="1 2">ICMP 18580</strain>
    </source>
</reference>
<dbReference type="EMBL" id="WOWK01000005">
    <property type="protein sequence ID" value="KAF0331059.1"/>
    <property type="molecule type" value="Genomic_DNA"/>
</dbReference>
<dbReference type="Proteomes" id="UP000434172">
    <property type="component" value="Unassembled WGS sequence"/>
</dbReference>
<dbReference type="AlphaFoldDB" id="A0A8H3ZSP5"/>
<name>A0A8H3ZSP5_9PEZI</name>
<proteinExistence type="predicted"/>
<comment type="caution">
    <text evidence="1">The sequence shown here is derived from an EMBL/GenBank/DDBJ whole genome shotgun (WGS) entry which is preliminary data.</text>
</comment>
<evidence type="ECO:0000313" key="2">
    <source>
        <dbReference type="Proteomes" id="UP000434172"/>
    </source>
</evidence>
<evidence type="ECO:0000313" key="1">
    <source>
        <dbReference type="EMBL" id="KAF0331059.1"/>
    </source>
</evidence>
<feature type="non-terminal residue" evidence="1">
    <location>
        <position position="1"/>
    </location>
</feature>